<dbReference type="EMBL" id="KX859081">
    <property type="protein sequence ID" value="ARX71709.1"/>
    <property type="molecule type" value="Genomic_DNA"/>
</dbReference>
<dbReference type="KEGG" id="vg:20712834"/>
<reference evidence="1" key="2">
    <citation type="submission" date="2014-02" db="EMBL/GenBank/DDBJ databases">
        <authorList>
            <person name="Ardisson-Araujo D.M.P."/>
            <person name="Melo F.L."/>
            <person name="Andrade M.S."/>
            <person name="Sihler W."/>
            <person name="Bao S.N."/>
            <person name="Ribeiro B.M."/>
            <person name="Souza M.L."/>
        </authorList>
    </citation>
    <scope>NUCLEOTIDE SEQUENCE</scope>
    <source>
        <strain evidence="1">S86</strain>
    </source>
</reference>
<evidence type="ECO:0000313" key="2">
    <source>
        <dbReference type="EMBL" id="ARX71449.1"/>
    </source>
</evidence>
<sequence>MKMLDIEKVIQKRIKNKHMVNVVRHMTNAHKYVRKNTIIQKFLHEYYNCNNLTNGDTLTTILQAFEISSDENTTDAFLTDSFYRACKLTNIVLMAGCQKRRLITTKQNVRIKCYLVNDSQICEECYKSFGGSKSLPDIQSECSIDPEHSYFFCCSYICECCYSNKLYTKMYICRFYFYYTKHSQVFRTHYALLRE</sequence>
<gene>
    <name evidence="2" type="ORF">EREL_110</name>
</gene>
<dbReference type="EMBL" id="KX859080">
    <property type="protein sequence ID" value="ARX71579.1"/>
    <property type="molecule type" value="Genomic_DNA"/>
</dbReference>
<accession>A0A097DAT6</accession>
<name>A0A097DAT6_9BBAC</name>
<evidence type="ECO:0000313" key="1">
    <source>
        <dbReference type="EMBL" id="AIS92108.1"/>
    </source>
</evidence>
<reference evidence="2" key="3">
    <citation type="submission" date="2016-09" db="EMBL/GenBank/DDBJ databases">
        <title>Genome-wide Diversity of Wild Populations of Erinnyis ello granulovirus (ErelGV).</title>
        <authorList>
            <person name="Brito A.F."/>
            <person name="Melo F.L."/>
            <person name="Ardisson-Araujo D.M.P."/>
            <person name="Sihler W."/>
            <person name="Souza M.L."/>
            <person name="Ribeiro B.M."/>
        </authorList>
    </citation>
    <scope>NUCLEOTIDE SEQUENCE</scope>
    <source>
        <strain evidence="5">ErelGV-00</strain>
        <strain evidence="2">ErelGV-94</strain>
        <strain evidence="3">ErelGV-98</strain>
        <strain evidence="4">ErelGV-99</strain>
        <strain evidence="6">ErelGV-AC</strain>
    </source>
</reference>
<dbReference type="OrthoDB" id="19990at10239"/>
<dbReference type="GeneID" id="20712834"/>
<organism evidence="1 7">
    <name type="scientific">Erinnyis ello granulovirus</name>
    <dbReference type="NCBI Taxonomy" id="307444"/>
    <lineage>
        <taxon>Viruses</taxon>
        <taxon>Viruses incertae sedis</taxon>
        <taxon>Naldaviricetes</taxon>
        <taxon>Lefavirales</taxon>
        <taxon>Baculoviridae</taxon>
        <taxon>Betabaculovirus</taxon>
        <taxon>Betabaculovirus erellonis</taxon>
    </lineage>
</organism>
<dbReference type="Proteomes" id="UP000201628">
    <property type="component" value="Segment"/>
</dbReference>
<evidence type="ECO:0000313" key="3">
    <source>
        <dbReference type="EMBL" id="ARX71579.1"/>
    </source>
</evidence>
<evidence type="ECO:0000313" key="4">
    <source>
        <dbReference type="EMBL" id="ARX71709.1"/>
    </source>
</evidence>
<keyword evidence="7" id="KW-1185">Reference proteome</keyword>
<dbReference type="EMBL" id="KX859079">
    <property type="protein sequence ID" value="ARX71449.1"/>
    <property type="molecule type" value="Genomic_DNA"/>
</dbReference>
<reference evidence="1 7" key="1">
    <citation type="journal article" date="2014" name="BMC Genomics">
        <title>Genome sequence of Erinnyis ello granulovirus (ErelGV), a natural cassava hornworm pesticide and the first sequenced sphingid-infecting betabaculovirus.</title>
        <authorList>
            <person name="Ardisson-Araujo D.M."/>
            <person name="de Melo F.L."/>
            <person name="Andrade M.D."/>
            <person name="Sihler W."/>
            <person name="Bao S.N."/>
            <person name="Ribeiro B.M."/>
            <person name="de Souza M.L."/>
        </authorList>
    </citation>
    <scope>NUCLEOTIDE SEQUENCE [LARGE SCALE GENOMIC DNA]</scope>
    <source>
        <strain evidence="1">S86</strain>
    </source>
</reference>
<dbReference type="EMBL" id="KX859083">
    <property type="protein sequence ID" value="ARX71969.1"/>
    <property type="molecule type" value="Genomic_DNA"/>
</dbReference>
<evidence type="ECO:0000313" key="7">
    <source>
        <dbReference type="Proteomes" id="UP000201628"/>
    </source>
</evidence>
<evidence type="ECO:0000313" key="5">
    <source>
        <dbReference type="EMBL" id="ARX71839.1"/>
    </source>
</evidence>
<evidence type="ECO:0000313" key="6">
    <source>
        <dbReference type="EMBL" id="ARX71969.1"/>
    </source>
</evidence>
<proteinExistence type="predicted"/>
<dbReference type="RefSeq" id="YP_009091949.1">
    <property type="nucleotide sequence ID" value="NC_025257.1"/>
</dbReference>
<dbReference type="EMBL" id="KJ406702">
    <property type="protein sequence ID" value="AIS92108.1"/>
    <property type="molecule type" value="Genomic_DNA"/>
</dbReference>
<dbReference type="EMBL" id="KX859082">
    <property type="protein sequence ID" value="ARX71839.1"/>
    <property type="molecule type" value="Genomic_DNA"/>
</dbReference>
<protein>
    <submittedName>
        <fullName evidence="1">Uncharacterized protein</fullName>
    </submittedName>
</protein>